<dbReference type="EMBL" id="ABDF02000006">
    <property type="protein sequence ID" value="EHK22995.1"/>
    <property type="molecule type" value="Genomic_DNA"/>
</dbReference>
<feature type="region of interest" description="Disordered" evidence="1">
    <location>
        <begin position="489"/>
        <end position="524"/>
    </location>
</feature>
<dbReference type="OMA" id="HMNDASL"/>
<keyword evidence="3" id="KW-1185">Reference proteome</keyword>
<dbReference type="InParanoid" id="G9MSJ1"/>
<evidence type="ECO:0000313" key="3">
    <source>
        <dbReference type="Proteomes" id="UP000007115"/>
    </source>
</evidence>
<gene>
    <name evidence="2" type="ORF">TRIVIDRAFT_222254</name>
</gene>
<feature type="compositionally biased region" description="Basic and acidic residues" evidence="1">
    <location>
        <begin position="489"/>
        <end position="500"/>
    </location>
</feature>
<dbReference type="RefSeq" id="XP_013957195.1">
    <property type="nucleotide sequence ID" value="XM_014101720.1"/>
</dbReference>
<dbReference type="OrthoDB" id="4656735at2759"/>
<proteinExistence type="predicted"/>
<dbReference type="eggNOG" id="ENOG502SSBI">
    <property type="taxonomic scope" value="Eukaryota"/>
</dbReference>
<evidence type="ECO:0000256" key="1">
    <source>
        <dbReference type="SAM" id="MobiDB-lite"/>
    </source>
</evidence>
<name>G9MSJ1_HYPVG</name>
<dbReference type="Proteomes" id="UP000007115">
    <property type="component" value="Unassembled WGS sequence"/>
</dbReference>
<accession>G9MSJ1</accession>
<dbReference type="VEuPathDB" id="FungiDB:TRIVIDRAFT_222254"/>
<organism evidence="2 3">
    <name type="scientific">Hypocrea virens (strain Gv29-8 / FGSC 10586)</name>
    <name type="common">Gliocladium virens</name>
    <name type="synonym">Trichoderma virens</name>
    <dbReference type="NCBI Taxonomy" id="413071"/>
    <lineage>
        <taxon>Eukaryota</taxon>
        <taxon>Fungi</taxon>
        <taxon>Dikarya</taxon>
        <taxon>Ascomycota</taxon>
        <taxon>Pezizomycotina</taxon>
        <taxon>Sordariomycetes</taxon>
        <taxon>Hypocreomycetidae</taxon>
        <taxon>Hypocreales</taxon>
        <taxon>Hypocreaceae</taxon>
        <taxon>Trichoderma</taxon>
    </lineage>
</organism>
<evidence type="ECO:0000313" key="2">
    <source>
        <dbReference type="EMBL" id="EHK22995.1"/>
    </source>
</evidence>
<sequence length="524" mass="58801">MPSSGVCLDVAIDHRIRQLLQPAINIEANPFDGRHLEKLEQLHQSVHDKEVDAFDELLVTKELAKPLSKGGLVVALTRPASNHPFADGVEVVVEESPTLRALRDVFALLGLDLINQVTVLDSLPFWTQQDGDKMLRNDEQRYITTLKEHYEVFLEAVVAKQPDVVLCMWKREGEPQENWSGYDIQRRRVGESFASAEVTLYDRQGNRIETKRVNAFHPGYCMNRNPEYSQFRQLLILEITHACSLMSGGWREESWMSELRQSCKDKAWPLYFGIDGKKAGVKLHSEYASAVTKIQDLIPVLASGKYDCSRHFLKEAALYHTLIDAKWTEHMNDASLCLKTAARELKRDIVDFQDTIGPQGDMACQTMGLVMSLGMQFRGSEKMEVRDAQGRGFFSETFTNSVQNEKSFTTSSSWFSNRALKRRMVKFLLGLNNAFLDAKEADDIQGPIRFQLSLDGASKAFLTMACGMEDLLGTLAAYLGELKVAKSNTEQHAEPDDGKSQIEAAGDVSEESTTLVGDFEGLAL</sequence>
<comment type="caution">
    <text evidence="2">The sequence shown here is derived from an EMBL/GenBank/DDBJ whole genome shotgun (WGS) entry which is preliminary data.</text>
</comment>
<dbReference type="AlphaFoldDB" id="G9MSJ1"/>
<reference evidence="2 3" key="1">
    <citation type="journal article" date="2011" name="Genome Biol.">
        <title>Comparative genome sequence analysis underscores mycoparasitism as the ancestral life style of Trichoderma.</title>
        <authorList>
            <person name="Kubicek C.P."/>
            <person name="Herrera-Estrella A."/>
            <person name="Seidl-Seiboth V."/>
            <person name="Martinez D.A."/>
            <person name="Druzhinina I.S."/>
            <person name="Thon M."/>
            <person name="Zeilinger S."/>
            <person name="Casas-Flores S."/>
            <person name="Horwitz B.A."/>
            <person name="Mukherjee P.K."/>
            <person name="Mukherjee M."/>
            <person name="Kredics L."/>
            <person name="Alcaraz L.D."/>
            <person name="Aerts A."/>
            <person name="Antal Z."/>
            <person name="Atanasova L."/>
            <person name="Cervantes-Badillo M.G."/>
            <person name="Challacombe J."/>
            <person name="Chertkov O."/>
            <person name="McCluskey K."/>
            <person name="Coulpier F."/>
            <person name="Deshpande N."/>
            <person name="von Doehren H."/>
            <person name="Ebbole D.J."/>
            <person name="Esquivel-Naranjo E.U."/>
            <person name="Fekete E."/>
            <person name="Flipphi M."/>
            <person name="Glaser F."/>
            <person name="Gomez-Rodriguez E.Y."/>
            <person name="Gruber S."/>
            <person name="Han C."/>
            <person name="Henrissat B."/>
            <person name="Hermosa R."/>
            <person name="Hernandez-Onate M."/>
            <person name="Karaffa L."/>
            <person name="Kosti I."/>
            <person name="Le Crom S."/>
            <person name="Lindquist E."/>
            <person name="Lucas S."/>
            <person name="Luebeck M."/>
            <person name="Luebeck P.S."/>
            <person name="Margeot A."/>
            <person name="Metz B."/>
            <person name="Misra M."/>
            <person name="Nevalainen H."/>
            <person name="Omann M."/>
            <person name="Packer N."/>
            <person name="Perrone G."/>
            <person name="Uresti-Rivera E.E."/>
            <person name="Salamov A."/>
            <person name="Schmoll M."/>
            <person name="Seiboth B."/>
            <person name="Shapiro H."/>
            <person name="Sukno S."/>
            <person name="Tamayo-Ramos J.A."/>
            <person name="Tisch D."/>
            <person name="Wiest A."/>
            <person name="Wilkinson H.H."/>
            <person name="Zhang M."/>
            <person name="Coutinho P.M."/>
            <person name="Kenerley C.M."/>
            <person name="Monte E."/>
            <person name="Baker S.E."/>
            <person name="Grigoriev I.V."/>
        </authorList>
    </citation>
    <scope>NUCLEOTIDE SEQUENCE [LARGE SCALE GENOMIC DNA]</scope>
    <source>
        <strain evidence="3">Gv29-8 / FGSC 10586</strain>
    </source>
</reference>
<protein>
    <submittedName>
        <fullName evidence="2">Uncharacterized protein</fullName>
    </submittedName>
</protein>
<dbReference type="GeneID" id="25791639"/>
<dbReference type="HOGENOM" id="CLU_519766_0_0_1"/>